<reference evidence="2" key="1">
    <citation type="journal article" date="2021" name="Nat. Commun.">
        <title>Genetic determinants of endophytism in the Arabidopsis root mycobiome.</title>
        <authorList>
            <person name="Mesny F."/>
            <person name="Miyauchi S."/>
            <person name="Thiergart T."/>
            <person name="Pickel B."/>
            <person name="Atanasova L."/>
            <person name="Karlsson M."/>
            <person name="Huettel B."/>
            <person name="Barry K.W."/>
            <person name="Haridas S."/>
            <person name="Chen C."/>
            <person name="Bauer D."/>
            <person name="Andreopoulos W."/>
            <person name="Pangilinan J."/>
            <person name="LaButti K."/>
            <person name="Riley R."/>
            <person name="Lipzen A."/>
            <person name="Clum A."/>
            <person name="Drula E."/>
            <person name="Henrissat B."/>
            <person name="Kohler A."/>
            <person name="Grigoriev I.V."/>
            <person name="Martin F.M."/>
            <person name="Hacquard S."/>
        </authorList>
    </citation>
    <scope>NUCLEOTIDE SEQUENCE</scope>
    <source>
        <strain evidence="2">MPI-CAGE-CH-0243</strain>
    </source>
</reference>
<dbReference type="PANTHER" id="PTHR21310:SF37">
    <property type="entry name" value="AMINOGLYCOSIDE PHOSPHOTRANSFERASE DOMAIN-CONTAINING PROTEIN"/>
    <property type="match status" value="1"/>
</dbReference>
<name>A0A9P9I899_9PLEO</name>
<sequence length="453" mass="52075">MTVFDELAETDGDNEFKAWVSKVIDAKQEIVAFVASQRGENVAGEFDGYLKGSFNLSLIVRLSDGGPKAVIRFPKPGHTATDLREEKVRNEVQFLNFLGVMTTIPVPRVVSWGLIKDSPQELGPFIIMDYVDGISLATILKQPTETEQDEVILATDVDETKLDFVYEQLADYMSQLSRLDFSKIGALSKMPSSDEWIVNDRPLTYNMNELKTVVSEYPTSGYPTMPFTSANAFLHSLADEHLVHLRTQRNLANSREDAKKRFIARHRFKQLIPLYCLDDNGPFKPYCDDLQPTNMLADPDTLRITAILDFEFSNTMPAQFSYDPPWWLLLLGPDMWLENRSMSEFMVRYVPRMEQFLRALERVETRSLSEGGQSNSRLSVRMRDSWATGRFWFDYGIRKSFDIDAVYWAALHKDGEDVLNDEMRKEMESLVDLKMEQLKAYDIECKTRFSSKD</sequence>
<dbReference type="Proteomes" id="UP000700596">
    <property type="component" value="Unassembled WGS sequence"/>
</dbReference>
<evidence type="ECO:0000313" key="3">
    <source>
        <dbReference type="Proteomes" id="UP000700596"/>
    </source>
</evidence>
<gene>
    <name evidence="2" type="ORF">B0J11DRAFT_499394</name>
</gene>
<proteinExistence type="predicted"/>
<organism evidence="2 3">
    <name type="scientific">Dendryphion nanum</name>
    <dbReference type="NCBI Taxonomy" id="256645"/>
    <lineage>
        <taxon>Eukaryota</taxon>
        <taxon>Fungi</taxon>
        <taxon>Dikarya</taxon>
        <taxon>Ascomycota</taxon>
        <taxon>Pezizomycotina</taxon>
        <taxon>Dothideomycetes</taxon>
        <taxon>Pleosporomycetidae</taxon>
        <taxon>Pleosporales</taxon>
        <taxon>Torulaceae</taxon>
        <taxon>Dendryphion</taxon>
    </lineage>
</organism>
<dbReference type="SUPFAM" id="SSF56112">
    <property type="entry name" value="Protein kinase-like (PK-like)"/>
    <property type="match status" value="1"/>
</dbReference>
<accession>A0A9P9I899</accession>
<dbReference type="OrthoDB" id="5412996at2759"/>
<dbReference type="Gene3D" id="3.30.200.20">
    <property type="entry name" value="Phosphorylase Kinase, domain 1"/>
    <property type="match status" value="1"/>
</dbReference>
<feature type="domain" description="Aminoglycoside phosphotransferase" evidence="1">
    <location>
        <begin position="60"/>
        <end position="149"/>
    </location>
</feature>
<protein>
    <submittedName>
        <fullName evidence="2">Phosphotransferase enzyme family protein-like protein</fullName>
    </submittedName>
</protein>
<comment type="caution">
    <text evidence="2">The sequence shown here is derived from an EMBL/GenBank/DDBJ whole genome shotgun (WGS) entry which is preliminary data.</text>
</comment>
<dbReference type="PANTHER" id="PTHR21310">
    <property type="entry name" value="AMINOGLYCOSIDE PHOSPHOTRANSFERASE-RELATED-RELATED"/>
    <property type="match status" value="1"/>
</dbReference>
<dbReference type="InterPro" id="IPR051678">
    <property type="entry name" value="AGP_Transferase"/>
</dbReference>
<evidence type="ECO:0000259" key="1">
    <source>
        <dbReference type="Pfam" id="PF01636"/>
    </source>
</evidence>
<keyword evidence="3" id="KW-1185">Reference proteome</keyword>
<dbReference type="InterPro" id="IPR002575">
    <property type="entry name" value="Aminoglycoside_PTrfase"/>
</dbReference>
<evidence type="ECO:0000313" key="2">
    <source>
        <dbReference type="EMBL" id="KAH7110119.1"/>
    </source>
</evidence>
<dbReference type="Pfam" id="PF01636">
    <property type="entry name" value="APH"/>
    <property type="match status" value="1"/>
</dbReference>
<dbReference type="EMBL" id="JAGMWT010000029">
    <property type="protein sequence ID" value="KAH7110119.1"/>
    <property type="molecule type" value="Genomic_DNA"/>
</dbReference>
<dbReference type="AlphaFoldDB" id="A0A9P9I899"/>
<dbReference type="InterPro" id="IPR011009">
    <property type="entry name" value="Kinase-like_dom_sf"/>
</dbReference>